<evidence type="ECO:0000256" key="8">
    <source>
        <dbReference type="PIRNR" id="PIRNR000124"/>
    </source>
</evidence>
<proteinExistence type="inferred from homology"/>
<dbReference type="InterPro" id="IPR028357">
    <property type="entry name" value="UDPglc_DH_bac"/>
</dbReference>
<dbReference type="InterPro" id="IPR008927">
    <property type="entry name" value="6-PGluconate_DH-like_C_sf"/>
</dbReference>
<dbReference type="GO" id="GO:0051287">
    <property type="term" value="F:NAD binding"/>
    <property type="evidence" value="ECO:0007669"/>
    <property type="project" value="InterPro"/>
</dbReference>
<evidence type="ECO:0000256" key="1">
    <source>
        <dbReference type="ARBA" id="ARBA00004701"/>
    </source>
</evidence>
<evidence type="ECO:0000256" key="9">
    <source>
        <dbReference type="PIRSR" id="PIRSR500134-1"/>
    </source>
</evidence>
<dbReference type="PIRSF" id="PIRSF500134">
    <property type="entry name" value="UDPglc_DH_bac"/>
    <property type="match status" value="1"/>
</dbReference>
<dbReference type="Proteomes" id="UP000270757">
    <property type="component" value="Unassembled WGS sequence"/>
</dbReference>
<dbReference type="PIRSF" id="PIRSF000124">
    <property type="entry name" value="UDPglc_GDPman_dh"/>
    <property type="match status" value="1"/>
</dbReference>
<keyword evidence="5 8" id="KW-0560">Oxidoreductase</keyword>
<feature type="binding site" evidence="10">
    <location>
        <begin position="155"/>
        <end position="158"/>
    </location>
    <ligand>
        <name>substrate</name>
    </ligand>
</feature>
<evidence type="ECO:0000259" key="12">
    <source>
        <dbReference type="SMART" id="SM00984"/>
    </source>
</evidence>
<dbReference type="PANTHER" id="PTHR43750">
    <property type="entry name" value="UDP-GLUCOSE 6-DEHYDROGENASE TUAD"/>
    <property type="match status" value="1"/>
</dbReference>
<feature type="binding site" evidence="11">
    <location>
        <position position="333"/>
    </location>
    <ligand>
        <name>NAD(+)</name>
        <dbReference type="ChEBI" id="CHEBI:57540"/>
    </ligand>
</feature>
<keyword evidence="6 8" id="KW-0520">NAD</keyword>
<feature type="binding site" evidence="10">
    <location>
        <position position="262"/>
    </location>
    <ligand>
        <name>substrate</name>
    </ligand>
</feature>
<dbReference type="EC" id="1.1.1.22" evidence="3 8"/>
<dbReference type="GO" id="GO:0006065">
    <property type="term" value="P:UDP-glucuronate biosynthetic process"/>
    <property type="evidence" value="ECO:0007669"/>
    <property type="project" value="UniProtKB-UniPathway"/>
</dbReference>
<dbReference type="SUPFAM" id="SSF52413">
    <property type="entry name" value="UDP-glucose/GDP-mannose dehydrogenase C-terminal domain"/>
    <property type="match status" value="1"/>
</dbReference>
<evidence type="ECO:0000313" key="14">
    <source>
        <dbReference type="Proteomes" id="UP000270757"/>
    </source>
</evidence>
<evidence type="ECO:0000256" key="2">
    <source>
        <dbReference type="ARBA" id="ARBA00006601"/>
    </source>
</evidence>
<dbReference type="PANTHER" id="PTHR43750:SF3">
    <property type="entry name" value="UDP-GLUCOSE 6-DEHYDROGENASE TUAD"/>
    <property type="match status" value="1"/>
</dbReference>
<evidence type="ECO:0000256" key="3">
    <source>
        <dbReference type="ARBA" id="ARBA00012954"/>
    </source>
</evidence>
<protein>
    <recommendedName>
        <fullName evidence="4 8">UDP-glucose 6-dehydrogenase</fullName>
        <ecNumber evidence="3 8">1.1.1.22</ecNumber>
    </recommendedName>
</protein>
<dbReference type="InterPro" id="IPR017476">
    <property type="entry name" value="UDP-Glc/GDP-Man"/>
</dbReference>
<sequence>MNVVVYGAGYVGLVSAACFAHMGHRVVCVDVDEARIAALLDGQCPLHEEGLPAMLKEQIHANRLVFTSNLSEAVPSASLHIIAVGTPGREDGSADLSQVYDVASQVVKHAATDGVLVIKSTVPVGTGDLLAAHVHRQLQEQKKNQRIHLASNPEFLREGSAVYDFLNADRIVIGGNRAALDTLTRFYEPLVQKGIPLLTMSQRSAELTKYAANALLATKISFINYISQLAQQTGANIDEVREGMALDHRIGPHFLQPGIGYGGSCFPKDVKALSHSARLAGLETRLLDAVERVNHQQKQWLVRQLSTFFNEKLAGLNIGLWGLAFKPGTDDLREASSLVILKALLDAKANVFVYDPAAMNPARELFKGEAAITWLSSARDVLQHKLHALAIITEWPEFKHYPLVELQKQLGTAPVFDGRNCYCLEAATQAGLLYYSVGRPEVNQPLRQNAPEEASVHEEIV</sequence>
<evidence type="ECO:0000256" key="11">
    <source>
        <dbReference type="PIRSR" id="PIRSR500134-3"/>
    </source>
</evidence>
<gene>
    <name evidence="13" type="ORF">D6J04_01835</name>
</gene>
<feature type="binding site" evidence="11">
    <location>
        <position position="268"/>
    </location>
    <ligand>
        <name>NAD(+)</name>
        <dbReference type="ChEBI" id="CHEBI:57540"/>
    </ligand>
</feature>
<feature type="binding site" evidence="11">
    <location>
        <position position="121"/>
    </location>
    <ligand>
        <name>NAD(+)</name>
        <dbReference type="ChEBI" id="CHEBI:57540"/>
    </ligand>
</feature>
<dbReference type="SUPFAM" id="SSF48179">
    <property type="entry name" value="6-phosphogluconate dehydrogenase C-terminal domain-like"/>
    <property type="match status" value="1"/>
</dbReference>
<feature type="binding site" evidence="10">
    <location>
        <begin position="254"/>
        <end position="258"/>
    </location>
    <ligand>
        <name>substrate</name>
    </ligand>
</feature>
<comment type="pathway">
    <text evidence="1">Nucleotide-sugar biosynthesis; UDP-alpha-D-glucuronate biosynthesis; UDP-alpha-D-glucuronate from UDP-alpha-D-glucose: step 1/1.</text>
</comment>
<organism evidence="13 14">
    <name type="scientific">Legionella taurinensis</name>
    <dbReference type="NCBI Taxonomy" id="70611"/>
    <lineage>
        <taxon>Bacteria</taxon>
        <taxon>Pseudomonadati</taxon>
        <taxon>Pseudomonadota</taxon>
        <taxon>Gammaproteobacteria</taxon>
        <taxon>Legionellales</taxon>
        <taxon>Legionellaceae</taxon>
        <taxon>Legionella</taxon>
    </lineage>
</organism>
<dbReference type="Gene3D" id="3.40.50.720">
    <property type="entry name" value="NAD(P)-binding Rossmann-like Domain"/>
    <property type="match status" value="2"/>
</dbReference>
<evidence type="ECO:0000313" key="13">
    <source>
        <dbReference type="EMBL" id="RJT49413.1"/>
    </source>
</evidence>
<comment type="catalytic activity">
    <reaction evidence="7 8">
        <text>UDP-alpha-D-glucose + 2 NAD(+) + H2O = UDP-alpha-D-glucuronate + 2 NADH + 3 H(+)</text>
        <dbReference type="Rhea" id="RHEA:23596"/>
        <dbReference type="ChEBI" id="CHEBI:15377"/>
        <dbReference type="ChEBI" id="CHEBI:15378"/>
        <dbReference type="ChEBI" id="CHEBI:57540"/>
        <dbReference type="ChEBI" id="CHEBI:57945"/>
        <dbReference type="ChEBI" id="CHEBI:58052"/>
        <dbReference type="ChEBI" id="CHEBI:58885"/>
        <dbReference type="EC" id="1.1.1.22"/>
    </reaction>
</comment>
<evidence type="ECO:0000256" key="5">
    <source>
        <dbReference type="ARBA" id="ARBA00023002"/>
    </source>
</evidence>
<comment type="caution">
    <text evidence="13">The sequence shown here is derived from an EMBL/GenBank/DDBJ whole genome shotgun (WGS) entry which is preliminary data.</text>
</comment>
<dbReference type="Gene3D" id="1.20.5.100">
    <property type="entry name" value="Cytochrome c1, transmembrane anchor, C-terminal"/>
    <property type="match status" value="1"/>
</dbReference>
<feature type="binding site" evidence="11">
    <location>
        <position position="158"/>
    </location>
    <ligand>
        <name>NAD(+)</name>
        <dbReference type="ChEBI" id="CHEBI:57540"/>
    </ligand>
</feature>
<evidence type="ECO:0000256" key="4">
    <source>
        <dbReference type="ARBA" id="ARBA00015132"/>
    </source>
</evidence>
<dbReference type="GO" id="GO:0000271">
    <property type="term" value="P:polysaccharide biosynthetic process"/>
    <property type="evidence" value="ECO:0007669"/>
    <property type="project" value="InterPro"/>
</dbReference>
<dbReference type="Pfam" id="PF03720">
    <property type="entry name" value="UDPG_MGDP_dh_C"/>
    <property type="match status" value="1"/>
</dbReference>
<dbReference type="RefSeq" id="WP_115300876.1">
    <property type="nucleotide sequence ID" value="NZ_CAAAIR010000001.1"/>
</dbReference>
<evidence type="ECO:0000256" key="6">
    <source>
        <dbReference type="ARBA" id="ARBA00023027"/>
    </source>
</evidence>
<evidence type="ECO:0000256" key="7">
    <source>
        <dbReference type="ARBA" id="ARBA00047473"/>
    </source>
</evidence>
<dbReference type="EMBL" id="QZWB01000001">
    <property type="protein sequence ID" value="RJT49413.1"/>
    <property type="molecule type" value="Genomic_DNA"/>
</dbReference>
<dbReference type="GO" id="GO:0003979">
    <property type="term" value="F:UDP-glucose 6-dehydrogenase activity"/>
    <property type="evidence" value="ECO:0007669"/>
    <property type="project" value="UniProtKB-EC"/>
</dbReference>
<evidence type="ECO:0000256" key="10">
    <source>
        <dbReference type="PIRSR" id="PIRSR500134-2"/>
    </source>
</evidence>
<name>A0A3A5LBQ8_9GAMM</name>
<dbReference type="InterPro" id="IPR014027">
    <property type="entry name" value="UDP-Glc/GDP-Man_DH_C"/>
</dbReference>
<dbReference type="GeneID" id="48947864"/>
<feature type="binding site" evidence="11">
    <location>
        <position position="35"/>
    </location>
    <ligand>
        <name>NAD(+)</name>
        <dbReference type="ChEBI" id="CHEBI:57540"/>
    </ligand>
</feature>
<dbReference type="Pfam" id="PF03721">
    <property type="entry name" value="UDPG_MGDP_dh_N"/>
    <property type="match status" value="1"/>
</dbReference>
<dbReference type="InterPro" id="IPR036291">
    <property type="entry name" value="NAD(P)-bd_dom_sf"/>
</dbReference>
<feature type="domain" description="UDP-glucose/GDP-mannose dehydrogenase C-terminal" evidence="12">
    <location>
        <begin position="319"/>
        <end position="424"/>
    </location>
</feature>
<dbReference type="InterPro" id="IPR036220">
    <property type="entry name" value="UDP-Glc/GDP-Man_DH_C_sf"/>
</dbReference>
<dbReference type="InterPro" id="IPR014026">
    <property type="entry name" value="UDP-Glc/GDP-Man_DH_dimer"/>
</dbReference>
<dbReference type="SUPFAM" id="SSF51735">
    <property type="entry name" value="NAD(P)-binding Rossmann-fold domains"/>
    <property type="match status" value="1"/>
</dbReference>
<accession>A0A3A5LBQ8</accession>
<feature type="binding site" evidence="11">
    <location>
        <position position="86"/>
    </location>
    <ligand>
        <name>NAD(+)</name>
        <dbReference type="ChEBI" id="CHEBI:57540"/>
    </ligand>
</feature>
<comment type="similarity">
    <text evidence="2 8">Belongs to the UDP-glucose/GDP-mannose dehydrogenase family.</text>
</comment>
<feature type="binding site" evidence="11">
    <location>
        <position position="30"/>
    </location>
    <ligand>
        <name>NAD(+)</name>
        <dbReference type="ChEBI" id="CHEBI:57540"/>
    </ligand>
</feature>
<dbReference type="NCBIfam" id="TIGR03026">
    <property type="entry name" value="NDP-sugDHase"/>
    <property type="match status" value="1"/>
</dbReference>
<reference evidence="13 14" key="1">
    <citation type="submission" date="2018-09" db="EMBL/GenBank/DDBJ databases">
        <title>Draft genome sequences of Legionella taurinensis isolated from water samples.</title>
        <authorList>
            <person name="Chakeri A."/>
            <person name="Allerberger F."/>
            <person name="Kundi M."/>
            <person name="Ruppitsch W."/>
            <person name="Schmid D."/>
        </authorList>
    </citation>
    <scope>NUCLEOTIDE SEQUENCE [LARGE SCALE GENOMIC DNA]</scope>
    <source>
        <strain evidence="13 14">4570-18-6</strain>
    </source>
</reference>
<feature type="active site" description="Nucleophile" evidence="9">
    <location>
        <position position="265"/>
    </location>
</feature>
<dbReference type="AlphaFoldDB" id="A0A3A5LBQ8"/>
<dbReference type="InterPro" id="IPR001732">
    <property type="entry name" value="UDP-Glc/GDP-Man_DH_N"/>
</dbReference>
<feature type="binding site" evidence="10">
    <location>
        <position position="209"/>
    </location>
    <ligand>
        <name>substrate</name>
    </ligand>
</feature>
<feature type="binding site" evidence="10">
    <location>
        <position position="326"/>
    </location>
    <ligand>
        <name>substrate</name>
    </ligand>
</feature>
<dbReference type="Pfam" id="PF00984">
    <property type="entry name" value="UDPG_MGDP_dh"/>
    <property type="match status" value="1"/>
</dbReference>
<dbReference type="SMART" id="SM00984">
    <property type="entry name" value="UDPG_MGDP_dh_C"/>
    <property type="match status" value="1"/>
</dbReference>
<dbReference type="UniPathway" id="UPA00038">
    <property type="reaction ID" value="UER00491"/>
</dbReference>